<evidence type="ECO:0000313" key="2">
    <source>
        <dbReference type="EMBL" id="MCZ8533540.1"/>
    </source>
</evidence>
<gene>
    <name evidence="2" type="ORF">M9R61_09470</name>
</gene>
<organism evidence="2 3">
    <name type="scientific">Psychrobacillus psychrodurans</name>
    <dbReference type="NCBI Taxonomy" id="126157"/>
    <lineage>
        <taxon>Bacteria</taxon>
        <taxon>Bacillati</taxon>
        <taxon>Bacillota</taxon>
        <taxon>Bacilli</taxon>
        <taxon>Bacillales</taxon>
        <taxon>Bacillaceae</taxon>
        <taxon>Psychrobacillus</taxon>
    </lineage>
</organism>
<accession>A0A9X3L8W3</accession>
<feature type="compositionally biased region" description="Polar residues" evidence="1">
    <location>
        <begin position="183"/>
        <end position="202"/>
    </location>
</feature>
<dbReference type="Proteomes" id="UP001152172">
    <property type="component" value="Unassembled WGS sequence"/>
</dbReference>
<name>A0A9X3L8W3_9BACI</name>
<feature type="region of interest" description="Disordered" evidence="1">
    <location>
        <begin position="183"/>
        <end position="213"/>
    </location>
</feature>
<dbReference type="EMBL" id="JAMKBI010000006">
    <property type="protein sequence ID" value="MCZ8533540.1"/>
    <property type="molecule type" value="Genomic_DNA"/>
</dbReference>
<sequence length="213" mass="24664">MSNSKKSNPSNPVVGSVTSSGEKTSSEHLGKNEYRNQLGQLLYLDYEIADLKKRGYSKSLLKASKIKEALIEVIEQVDNPSLKNWLVIYYIDKEVNRFDDDCLRQSKSRYLSKFSYYNKQDVEYAETAKMQIYMVLNNQIVLTNEELEKCISNLVDSLNRIILRKFLFDKKSYEEIAGDISPNTFRQTNRTTNEKSPLNKSTVGRRINTFKNT</sequence>
<keyword evidence="3" id="KW-1185">Reference proteome</keyword>
<evidence type="ECO:0000313" key="3">
    <source>
        <dbReference type="Proteomes" id="UP001152172"/>
    </source>
</evidence>
<feature type="region of interest" description="Disordered" evidence="1">
    <location>
        <begin position="1"/>
        <end position="30"/>
    </location>
</feature>
<proteinExistence type="predicted"/>
<comment type="caution">
    <text evidence="2">The sequence shown here is derived from an EMBL/GenBank/DDBJ whole genome shotgun (WGS) entry which is preliminary data.</text>
</comment>
<evidence type="ECO:0000256" key="1">
    <source>
        <dbReference type="SAM" id="MobiDB-lite"/>
    </source>
</evidence>
<dbReference type="RefSeq" id="WP_269921903.1">
    <property type="nucleotide sequence ID" value="NZ_JAMKBI010000006.1"/>
</dbReference>
<reference evidence="2" key="1">
    <citation type="submission" date="2022-05" db="EMBL/GenBank/DDBJ databases">
        <authorList>
            <person name="Colautti A."/>
            <person name="Iacumin L."/>
        </authorList>
    </citation>
    <scope>NUCLEOTIDE SEQUENCE</scope>
    <source>
        <strain evidence="2">DSM 30747</strain>
    </source>
</reference>
<feature type="compositionally biased region" description="Low complexity" evidence="1">
    <location>
        <begin position="1"/>
        <end position="12"/>
    </location>
</feature>
<protein>
    <submittedName>
        <fullName evidence="2">Uncharacterized protein</fullName>
    </submittedName>
</protein>
<dbReference type="AlphaFoldDB" id="A0A9X3L8W3"/>